<reference evidence="3 4" key="1">
    <citation type="submission" date="2020-06" db="EMBL/GenBank/DDBJ databases">
        <authorList>
            <person name="Li R."/>
            <person name="Bekaert M."/>
        </authorList>
    </citation>
    <scope>NUCLEOTIDE SEQUENCE [LARGE SCALE GENOMIC DNA]</scope>
    <source>
        <strain evidence="4">wild</strain>
    </source>
</reference>
<dbReference type="Proteomes" id="UP000507470">
    <property type="component" value="Unassembled WGS sequence"/>
</dbReference>
<dbReference type="GO" id="GO:0003824">
    <property type="term" value="F:catalytic activity"/>
    <property type="evidence" value="ECO:0007669"/>
    <property type="project" value="UniProtKB-KW"/>
</dbReference>
<protein>
    <recommendedName>
        <fullName evidence="2">Integrase catalytic domain-containing protein</fullName>
    </recommendedName>
</protein>
<dbReference type="CDD" id="cd01647">
    <property type="entry name" value="RT_LTR"/>
    <property type="match status" value="1"/>
</dbReference>
<feature type="domain" description="Integrase catalytic" evidence="2">
    <location>
        <begin position="1"/>
        <end position="79"/>
    </location>
</feature>
<dbReference type="InterPro" id="IPR001584">
    <property type="entry name" value="Integrase_cat-core"/>
</dbReference>
<dbReference type="InterPro" id="IPR000477">
    <property type="entry name" value="RT_dom"/>
</dbReference>
<evidence type="ECO:0000259" key="2">
    <source>
        <dbReference type="PROSITE" id="PS50994"/>
    </source>
</evidence>
<keyword evidence="4" id="KW-1185">Reference proteome</keyword>
<evidence type="ECO:0000313" key="3">
    <source>
        <dbReference type="EMBL" id="CAC5405557.1"/>
    </source>
</evidence>
<dbReference type="GO" id="GO:0015074">
    <property type="term" value="P:DNA integration"/>
    <property type="evidence" value="ECO:0007669"/>
    <property type="project" value="InterPro"/>
</dbReference>
<dbReference type="InterPro" id="IPR043128">
    <property type="entry name" value="Rev_trsase/Diguanyl_cyclase"/>
</dbReference>
<evidence type="ECO:0000313" key="4">
    <source>
        <dbReference type="Proteomes" id="UP000507470"/>
    </source>
</evidence>
<dbReference type="Pfam" id="PF00078">
    <property type="entry name" value="RVT_1"/>
    <property type="match status" value="1"/>
</dbReference>
<dbReference type="SUPFAM" id="SSF56672">
    <property type="entry name" value="DNA/RNA polymerases"/>
    <property type="match status" value="1"/>
</dbReference>
<dbReference type="FunFam" id="3.30.70.270:FF:000020">
    <property type="entry name" value="Transposon Tf2-6 polyprotein-like Protein"/>
    <property type="match status" value="1"/>
</dbReference>
<dbReference type="Pfam" id="PF17919">
    <property type="entry name" value="RT_RNaseH_2"/>
    <property type="match status" value="1"/>
</dbReference>
<evidence type="ECO:0000256" key="1">
    <source>
        <dbReference type="ARBA" id="ARBA00023268"/>
    </source>
</evidence>
<dbReference type="OrthoDB" id="10066265at2759"/>
<dbReference type="PANTHER" id="PTHR37984:SF5">
    <property type="entry name" value="PROTEIN NYNRIN-LIKE"/>
    <property type="match status" value="1"/>
</dbReference>
<dbReference type="InterPro" id="IPR050951">
    <property type="entry name" value="Retrovirus_Pol_polyprotein"/>
</dbReference>
<accession>A0A6J8DD31</accession>
<dbReference type="AlphaFoldDB" id="A0A6J8DD31"/>
<keyword evidence="1" id="KW-0511">Multifunctional enzyme</keyword>
<dbReference type="PANTHER" id="PTHR37984">
    <property type="entry name" value="PROTEIN CBG26694"/>
    <property type="match status" value="1"/>
</dbReference>
<name>A0A6J8DD31_MYTCO</name>
<organism evidence="3 4">
    <name type="scientific">Mytilus coruscus</name>
    <name type="common">Sea mussel</name>
    <dbReference type="NCBI Taxonomy" id="42192"/>
    <lineage>
        <taxon>Eukaryota</taxon>
        <taxon>Metazoa</taxon>
        <taxon>Spiralia</taxon>
        <taxon>Lophotrochozoa</taxon>
        <taxon>Mollusca</taxon>
        <taxon>Bivalvia</taxon>
        <taxon>Autobranchia</taxon>
        <taxon>Pteriomorphia</taxon>
        <taxon>Mytilida</taxon>
        <taxon>Mytiloidea</taxon>
        <taxon>Mytilidae</taxon>
        <taxon>Mytilinae</taxon>
        <taxon>Mytilus</taxon>
    </lineage>
</organism>
<dbReference type="InterPro" id="IPR041577">
    <property type="entry name" value="RT_RNaseH_2"/>
</dbReference>
<dbReference type="Gene3D" id="3.30.420.10">
    <property type="entry name" value="Ribonuclease H-like superfamily/Ribonuclease H"/>
    <property type="match status" value="1"/>
</dbReference>
<dbReference type="Gene3D" id="3.30.70.270">
    <property type="match status" value="2"/>
</dbReference>
<proteinExistence type="predicted"/>
<dbReference type="EMBL" id="CACVKT020007119">
    <property type="protein sequence ID" value="CAC5405557.1"/>
    <property type="molecule type" value="Genomic_DNA"/>
</dbReference>
<dbReference type="InterPro" id="IPR043502">
    <property type="entry name" value="DNA/RNA_pol_sf"/>
</dbReference>
<gene>
    <name evidence="3" type="ORF">MCOR_39232</name>
</gene>
<dbReference type="GO" id="GO:0003676">
    <property type="term" value="F:nucleic acid binding"/>
    <property type="evidence" value="ECO:0007669"/>
    <property type="project" value="InterPro"/>
</dbReference>
<sequence length="462" mass="53413">MLEVCRLLTVEKKVSSVYHPQTNGMCEKFNGVLKRMLKAHASLEPKTWDKYLVYVLFAYREVPNDTTGFSPFELLYGRNVRGPLSVLKEQWEEPEDCQSSLLSYLIETRERLKMLSDLAHQNEMNAKQYRRGITIRRQDRERLKLWKGPYVVADKVGPVDYKVKVRGKEKVYHVNMLKTWYERPEALQNEVEFLACIDVAEDKFEDEYIDVDYKITPQLVGKETVNDVRISEDLTDEQHRLISERSGNSQTYLLMYQRGQILCIISASFVRLMRKVLKDCDGFADSFIDDIGIYSDTFEDHLKHIRLVLLALRKSNVAARPKKCCFGFSKLEFLGHIVGGGEIRPTQDKIQAIVDFKPPMTKKQVGSFIGLIGFYRKFISNFSKYSASITDLTKKGLPNKVKWTSEYQQCFDKLKSMIASEPVLRAPDFSLTFILCTNACNTCVGCVLEQEFKDGRHPILYE</sequence>
<dbReference type="SUPFAM" id="SSF53098">
    <property type="entry name" value="Ribonuclease H-like"/>
    <property type="match status" value="1"/>
</dbReference>
<dbReference type="PROSITE" id="PS50994">
    <property type="entry name" value="INTEGRASE"/>
    <property type="match status" value="1"/>
</dbReference>
<dbReference type="InterPro" id="IPR036397">
    <property type="entry name" value="RNaseH_sf"/>
</dbReference>
<dbReference type="InterPro" id="IPR012337">
    <property type="entry name" value="RNaseH-like_sf"/>
</dbReference>